<feature type="domain" description="PCI" evidence="3">
    <location>
        <begin position="76"/>
        <end position="264"/>
    </location>
</feature>
<evidence type="ECO:0000256" key="2">
    <source>
        <dbReference type="ARBA" id="ARBA00022942"/>
    </source>
</evidence>
<dbReference type="Gene3D" id="1.25.40.990">
    <property type="match status" value="1"/>
</dbReference>
<dbReference type="Pfam" id="PF10075">
    <property type="entry name" value="CSN8_PSD8_EIF3K"/>
    <property type="match status" value="1"/>
</dbReference>
<dbReference type="GO" id="GO:0008541">
    <property type="term" value="C:proteasome regulatory particle, lid subcomplex"/>
    <property type="evidence" value="ECO:0007669"/>
    <property type="project" value="TreeGrafter"/>
</dbReference>
<keyword evidence="2" id="KW-0647">Proteasome</keyword>
<dbReference type="AlphaFoldDB" id="A0A8H7ZJV8"/>
<evidence type="ECO:0000313" key="5">
    <source>
        <dbReference type="Proteomes" id="UP000669133"/>
    </source>
</evidence>
<dbReference type="OrthoDB" id="8775810at2759"/>
<dbReference type="InterPro" id="IPR006746">
    <property type="entry name" value="26S_Psome_Rpn12"/>
</dbReference>
<evidence type="ECO:0000259" key="3">
    <source>
        <dbReference type="PROSITE" id="PS50250"/>
    </source>
</evidence>
<dbReference type="PROSITE" id="PS50250">
    <property type="entry name" value="PCI"/>
    <property type="match status" value="1"/>
</dbReference>
<dbReference type="RefSeq" id="XP_067551270.1">
    <property type="nucleotide sequence ID" value="XM_067689973.1"/>
</dbReference>
<dbReference type="GO" id="GO:0043161">
    <property type="term" value="P:proteasome-mediated ubiquitin-dependent protein catabolic process"/>
    <property type="evidence" value="ECO:0007669"/>
    <property type="project" value="TreeGrafter"/>
</dbReference>
<dbReference type="GO" id="GO:0005829">
    <property type="term" value="C:cytosol"/>
    <property type="evidence" value="ECO:0007669"/>
    <property type="project" value="TreeGrafter"/>
</dbReference>
<reference evidence="4 5" key="1">
    <citation type="submission" date="2020-12" db="EMBL/GenBank/DDBJ databases">
        <title>Effect of drift, selection, and recombination on the evolution of hybrid genomes in Candida yeast pathogens.</title>
        <authorList>
            <person name="Mixao V."/>
            <person name="Ksiezopolska E."/>
            <person name="Saus E."/>
            <person name="Boekhout T."/>
            <person name="Gacser A."/>
            <person name="Gabaldon T."/>
        </authorList>
    </citation>
    <scope>NUCLEOTIDE SEQUENCE [LARGE SCALE GENOMIC DNA]</scope>
    <source>
        <strain evidence="4 5">BP57</strain>
    </source>
</reference>
<dbReference type="EMBL" id="JAEOAQ010000001">
    <property type="protein sequence ID" value="KAG5422154.1"/>
    <property type="molecule type" value="Genomic_DNA"/>
</dbReference>
<dbReference type="PANTHER" id="PTHR12387:SF0">
    <property type="entry name" value="26S PROTEASOME NON-ATPASE REGULATORY SUBUNIT 8"/>
    <property type="match status" value="1"/>
</dbReference>
<proteinExistence type="inferred from homology"/>
<dbReference type="GO" id="GO:0005634">
    <property type="term" value="C:nucleus"/>
    <property type="evidence" value="ECO:0007669"/>
    <property type="project" value="TreeGrafter"/>
</dbReference>
<dbReference type="Proteomes" id="UP000669133">
    <property type="component" value="Unassembled WGS sequence"/>
</dbReference>
<dbReference type="FunFam" id="1.25.40.990:FF:000018">
    <property type="entry name" value="26S proteasome regulatory subunit"/>
    <property type="match status" value="1"/>
</dbReference>
<comment type="caution">
    <text evidence="4">The sequence shown here is derived from an EMBL/GenBank/DDBJ whole genome shotgun (WGS) entry which is preliminary data.</text>
</comment>
<evidence type="ECO:0000256" key="1">
    <source>
        <dbReference type="ARBA" id="ARBA00009627"/>
    </source>
</evidence>
<evidence type="ECO:0000313" key="4">
    <source>
        <dbReference type="EMBL" id="KAG5422154.1"/>
    </source>
</evidence>
<gene>
    <name evidence="4" type="ORF">I9W82_001248</name>
</gene>
<sequence>MSLQKLTAEIYSVFDKQDYQKCQQLLAPIKIELIKHNLLVPLSSNTQTQDQINDLKIAQRILEIGALSSLFTNNYSGFENYFAQLKPFYTNDKIHNLSKPHVNTDSTKIISLFLLYLLSQGSISKFNVELEMIYNSKQYDVENDKFLKFPIDLERNLMEGNYIKIWNLLKEEKNLPCKEFTHFADTLTNALRFEIAKSLEKTYDSIPISNCKSLLYLPQELSDATFEQTLKESLDLTNWKFDQGVIYFTRVENEETVDNEAIIKNVLGYAEQIESIV</sequence>
<dbReference type="InterPro" id="IPR000717">
    <property type="entry name" value="PCI_dom"/>
</dbReference>
<organism evidence="4 5">
    <name type="scientific">Candida metapsilosis</name>
    <dbReference type="NCBI Taxonomy" id="273372"/>
    <lineage>
        <taxon>Eukaryota</taxon>
        <taxon>Fungi</taxon>
        <taxon>Dikarya</taxon>
        <taxon>Ascomycota</taxon>
        <taxon>Saccharomycotina</taxon>
        <taxon>Pichiomycetes</taxon>
        <taxon>Debaryomycetaceae</taxon>
        <taxon>Candida/Lodderomyces clade</taxon>
        <taxon>Candida</taxon>
    </lineage>
</organism>
<accession>A0A8H7ZJV8</accession>
<name>A0A8H7ZJV8_9ASCO</name>
<dbReference type="GeneID" id="93649877"/>
<dbReference type="InterPro" id="IPR033464">
    <property type="entry name" value="CSN8_PSD8_EIF3K"/>
</dbReference>
<dbReference type="PANTHER" id="PTHR12387">
    <property type="entry name" value="26S PROTEASOME NON-ATPASE REGULATORY SUBUNIT 8"/>
    <property type="match status" value="1"/>
</dbReference>
<comment type="similarity">
    <text evidence="1">Belongs to the proteasome subunit S14 family.</text>
</comment>
<keyword evidence="5" id="KW-1185">Reference proteome</keyword>
<protein>
    <submittedName>
        <fullName evidence="4">Rpn12</fullName>
    </submittedName>
</protein>